<dbReference type="GO" id="GO:0016787">
    <property type="term" value="F:hydrolase activity"/>
    <property type="evidence" value="ECO:0007669"/>
    <property type="project" value="UniProtKB-KW"/>
</dbReference>
<dbReference type="Pfam" id="PF12697">
    <property type="entry name" value="Abhydrolase_6"/>
    <property type="match status" value="1"/>
</dbReference>
<dbReference type="EMBL" id="JAVLET010000004">
    <property type="protein sequence ID" value="KAL0470397.1"/>
    <property type="molecule type" value="Genomic_DNA"/>
</dbReference>
<organism evidence="2 3">
    <name type="scientific">Neurospora intermedia</name>
    <dbReference type="NCBI Taxonomy" id="5142"/>
    <lineage>
        <taxon>Eukaryota</taxon>
        <taxon>Fungi</taxon>
        <taxon>Dikarya</taxon>
        <taxon>Ascomycota</taxon>
        <taxon>Pezizomycotina</taxon>
        <taxon>Sordariomycetes</taxon>
        <taxon>Sordariomycetidae</taxon>
        <taxon>Sordariales</taxon>
        <taxon>Sordariaceae</taxon>
        <taxon>Neurospora</taxon>
    </lineage>
</organism>
<evidence type="ECO:0000313" key="3">
    <source>
        <dbReference type="Proteomes" id="UP001451303"/>
    </source>
</evidence>
<reference evidence="2 3" key="1">
    <citation type="submission" date="2023-09" db="EMBL/GenBank/DDBJ databases">
        <title>Multi-omics analysis of a traditional fermented food reveals byproduct-associated fungal strains for waste-to-food upcycling.</title>
        <authorList>
            <consortium name="Lawrence Berkeley National Laboratory"/>
            <person name="Rekdal V.M."/>
            <person name="Villalobos-Escobedo J.M."/>
            <person name="Rodriguez-Valeron N."/>
            <person name="Garcia M.O."/>
            <person name="Vasquez D.P."/>
            <person name="Damayanti I."/>
            <person name="Sorensen P.M."/>
            <person name="Baidoo E.E."/>
            <person name="De Carvalho A.C."/>
            <person name="Riley R."/>
            <person name="Lipzen A."/>
            <person name="He G."/>
            <person name="Yan M."/>
            <person name="Haridas S."/>
            <person name="Daum C."/>
            <person name="Yoshinaga Y."/>
            <person name="Ng V."/>
            <person name="Grigoriev I.V."/>
            <person name="Munk R."/>
            <person name="Nuraida L."/>
            <person name="Wijaya C.H."/>
            <person name="Morales P.-C."/>
            <person name="Keasling J.D."/>
        </authorList>
    </citation>
    <scope>NUCLEOTIDE SEQUENCE [LARGE SCALE GENOMIC DNA]</scope>
    <source>
        <strain evidence="2 3">FGSC 2613</strain>
    </source>
</reference>
<keyword evidence="3" id="KW-1185">Reference proteome</keyword>
<name>A0ABR3DDD9_NEUIN</name>
<dbReference type="Gene3D" id="3.40.50.1820">
    <property type="entry name" value="alpha/beta hydrolase"/>
    <property type="match status" value="1"/>
</dbReference>
<dbReference type="InterPro" id="IPR050471">
    <property type="entry name" value="AB_hydrolase"/>
</dbReference>
<comment type="caution">
    <text evidence="2">The sequence shown here is derived from an EMBL/GenBank/DDBJ whole genome shotgun (WGS) entry which is preliminary data.</text>
</comment>
<protein>
    <submittedName>
        <fullName evidence="2">Alpha/Beta hydrolase protein</fullName>
    </submittedName>
</protein>
<gene>
    <name evidence="2" type="ORF">QR685DRAFT_571519</name>
</gene>
<dbReference type="InterPro" id="IPR000073">
    <property type="entry name" value="AB_hydrolase_1"/>
</dbReference>
<keyword evidence="2" id="KW-0378">Hydrolase</keyword>
<dbReference type="PANTHER" id="PTHR43433">
    <property type="entry name" value="HYDROLASE, ALPHA/BETA FOLD FAMILY PROTEIN"/>
    <property type="match status" value="1"/>
</dbReference>
<proteinExistence type="predicted"/>
<sequence length="317" mass="34355">MIVTNRSAAPATTVTTTKTENKMAGFSLPSGRTISYELTYSNEPTRPTVLLSNSLASQYHFWDHIVERLHDAGYRVLRYDHPGHGASGVPDNLSSTTFASLAEDVYALLTSPDVATAFHGHHSPDAAFTPSLHAWIGVSMGAALGVVFSSRYPGVVQRLVICDTVSASPKNAGVSDALGPRVAAAREHGSMEKAVAETMDRWFGQDWIKANPAEAERVHTLMKQTSLDGFETCIAALRSDSFDIRPLISGLGNCVQRVLFVVGEKDADLPEKMKELRDACPENLKAELKIIPNAGHVSFIDGKEDFLKAVMPFLGEN</sequence>
<dbReference type="InterPro" id="IPR029058">
    <property type="entry name" value="AB_hydrolase_fold"/>
</dbReference>
<evidence type="ECO:0000313" key="2">
    <source>
        <dbReference type="EMBL" id="KAL0470397.1"/>
    </source>
</evidence>
<dbReference type="PANTHER" id="PTHR43433:SF5">
    <property type="entry name" value="AB HYDROLASE-1 DOMAIN-CONTAINING PROTEIN"/>
    <property type="match status" value="1"/>
</dbReference>
<evidence type="ECO:0000259" key="1">
    <source>
        <dbReference type="Pfam" id="PF12697"/>
    </source>
</evidence>
<dbReference type="Proteomes" id="UP001451303">
    <property type="component" value="Unassembled WGS sequence"/>
</dbReference>
<feature type="domain" description="AB hydrolase-1" evidence="1">
    <location>
        <begin position="61"/>
        <end position="306"/>
    </location>
</feature>
<accession>A0ABR3DDD9</accession>
<dbReference type="SUPFAM" id="SSF53474">
    <property type="entry name" value="alpha/beta-Hydrolases"/>
    <property type="match status" value="1"/>
</dbReference>